<proteinExistence type="predicted"/>
<dbReference type="GO" id="GO:0070475">
    <property type="term" value="P:rRNA base methylation"/>
    <property type="evidence" value="ECO:0007669"/>
    <property type="project" value="TreeGrafter"/>
</dbReference>
<feature type="region of interest" description="Disordered" evidence="3">
    <location>
        <begin position="411"/>
        <end position="430"/>
    </location>
</feature>
<evidence type="ECO:0008006" key="6">
    <source>
        <dbReference type="Google" id="ProtNLM"/>
    </source>
</evidence>
<dbReference type="GO" id="GO:0008168">
    <property type="term" value="F:methyltransferase activity"/>
    <property type="evidence" value="ECO:0007669"/>
    <property type="project" value="UniProtKB-KW"/>
</dbReference>
<evidence type="ECO:0000313" key="4">
    <source>
        <dbReference type="EMBL" id="POW11400.1"/>
    </source>
</evidence>
<evidence type="ECO:0000256" key="1">
    <source>
        <dbReference type="ARBA" id="ARBA00022603"/>
    </source>
</evidence>
<dbReference type="PANTHER" id="PTHR13393">
    <property type="entry name" value="SAM-DEPENDENT METHYLTRANSFERASE"/>
    <property type="match status" value="1"/>
</dbReference>
<dbReference type="GO" id="GO:0005634">
    <property type="term" value="C:nucleus"/>
    <property type="evidence" value="ECO:0007669"/>
    <property type="project" value="TreeGrafter"/>
</dbReference>
<organism evidence="4 5">
    <name type="scientific">Puccinia striiformis</name>
    <dbReference type="NCBI Taxonomy" id="27350"/>
    <lineage>
        <taxon>Eukaryota</taxon>
        <taxon>Fungi</taxon>
        <taxon>Dikarya</taxon>
        <taxon>Basidiomycota</taxon>
        <taxon>Pucciniomycotina</taxon>
        <taxon>Pucciniomycetes</taxon>
        <taxon>Pucciniales</taxon>
        <taxon>Pucciniaceae</taxon>
        <taxon>Puccinia</taxon>
    </lineage>
</organism>
<feature type="non-terminal residue" evidence="4">
    <location>
        <position position="534"/>
    </location>
</feature>
<name>A0A2S4VPS0_9BASI</name>
<accession>A0A2S4VPS0</accession>
<dbReference type="AlphaFoldDB" id="A0A2S4VPS0"/>
<evidence type="ECO:0000256" key="2">
    <source>
        <dbReference type="ARBA" id="ARBA00022679"/>
    </source>
</evidence>
<dbReference type="SUPFAM" id="SSF53335">
    <property type="entry name" value="S-adenosyl-L-methionine-dependent methyltransferases"/>
    <property type="match status" value="1"/>
</dbReference>
<comment type="caution">
    <text evidence="4">The sequence shown here is derived from an EMBL/GenBank/DDBJ whole genome shotgun (WGS) entry which is preliminary data.</text>
</comment>
<dbReference type="VEuPathDB" id="FungiDB:PSHT_11832"/>
<feature type="compositionally biased region" description="Polar residues" evidence="3">
    <location>
        <begin position="413"/>
        <end position="430"/>
    </location>
</feature>
<dbReference type="PANTHER" id="PTHR13393:SF0">
    <property type="entry name" value="RNA N6-ADENOSINE-METHYLTRANSFERASE METTL16"/>
    <property type="match status" value="1"/>
</dbReference>
<keyword evidence="5" id="KW-1185">Reference proteome</keyword>
<reference evidence="4" key="1">
    <citation type="submission" date="2017-12" db="EMBL/GenBank/DDBJ databases">
        <title>Gene loss provides genomic basis for host adaptation in cereal stripe rust fungi.</title>
        <authorList>
            <person name="Xia C."/>
        </authorList>
    </citation>
    <scope>NUCLEOTIDE SEQUENCE [LARGE SCALE GENOMIC DNA]</scope>
    <source>
        <strain evidence="4">93-210</strain>
    </source>
</reference>
<dbReference type="CDD" id="cd02440">
    <property type="entry name" value="AdoMet_MTases"/>
    <property type="match status" value="1"/>
</dbReference>
<evidence type="ECO:0000313" key="5">
    <source>
        <dbReference type="Proteomes" id="UP000239156"/>
    </source>
</evidence>
<dbReference type="VEuPathDB" id="FungiDB:PSTT_05305"/>
<sequence length="534" mass="60348">MHPDNLYAYQPFALESLSGFKSNSKHTSSGDLDRTKIDFKDPVQLRQLTCGLLLKDFHIKLSLPANRLCPMVPGRLDYCLWIIDVLRASVELTDGGTGVLVIDIGTGSSAIYPLLLSRLLKNAQVIATEIDQSSFDSALQNITKNDLSNRITLHKTKSSDTTILPIQLVTEETNSKISITMCNPPFYRSQDEIEDLRSKKAFPPEAVCTGSEVEMVYPGGEVGFIEKLITDSLIIGSQTRWFTSLCGKYTTLSPIVHLFKSLGFASRLNVCLNKIYKSIVCVFSSAKQGDNYAISELIQGRTRRWVIGWSWQHHRLPDNITRALGPAGPRLKDSSQFLPLSNHLEYYFPMNVAVFQKGQSLTEQIKTTLQLLKMCRFDQFQTDDPSCSCFWEITLYEKNWTRSARRKRKNLATEATSDHQIPTKDVNSGSLRKSEDLDLLKPLDQDPILKVKITLDQYHPTPWMEKNQCVKDKKSPIIGSPKETSSSSDIIITPIEKPIGYKISIDWVFGKDRDSFLSFWNHVLNKTKSLSTVH</sequence>
<protein>
    <recommendedName>
        <fullName evidence="6">U6 small nuclear RNA (adenine-(43)-N(6))-methyltransferase</fullName>
    </recommendedName>
</protein>
<dbReference type="EMBL" id="PKSL01000039">
    <property type="protein sequence ID" value="POW11400.1"/>
    <property type="molecule type" value="Genomic_DNA"/>
</dbReference>
<dbReference type="Proteomes" id="UP000239156">
    <property type="component" value="Unassembled WGS sequence"/>
</dbReference>
<evidence type="ECO:0000256" key="3">
    <source>
        <dbReference type="SAM" id="MobiDB-lite"/>
    </source>
</evidence>
<dbReference type="InterPro" id="IPR029063">
    <property type="entry name" value="SAM-dependent_MTases_sf"/>
</dbReference>
<dbReference type="Gene3D" id="3.40.50.150">
    <property type="entry name" value="Vaccinia Virus protein VP39"/>
    <property type="match status" value="1"/>
</dbReference>
<dbReference type="InterPro" id="IPR010286">
    <property type="entry name" value="METTL16/RlmF"/>
</dbReference>
<keyword evidence="1" id="KW-0489">Methyltransferase</keyword>
<dbReference type="Pfam" id="PF05971">
    <property type="entry name" value="Methyltransf_10"/>
    <property type="match status" value="1"/>
</dbReference>
<gene>
    <name evidence="4" type="ORF">PSTT_05305</name>
</gene>
<keyword evidence="2" id="KW-0808">Transferase</keyword>